<evidence type="ECO:0000313" key="10">
    <source>
        <dbReference type="EMBL" id="RAS55009.1"/>
    </source>
</evidence>
<evidence type="ECO:0000256" key="7">
    <source>
        <dbReference type="ARBA" id="ARBA00023136"/>
    </source>
</evidence>
<sequence length="264" mass="28423">MDNVFQFSTADWVYVFLFLISIIAGVVDAIAGGGGLITVPSLLLVGLPPMTVLGTNRLQAVIGELTTSVMFMRNKQFPVQGIVLGLIFTSFGAVLGTLAVGVIDKQVLEKLLPVLMVAITLYSIFAKKLKATEATEPVLSNTHFMVVCGLLIGFYNGFFGPGTGSFWMLAFISLLGYTIKQATMATKPLNLIGNVISLILFIWLGSVDYQLGLIMAGGQIIGSVIGSKCVISYGNRLVRPVFISVTLIMTSKLLYENFSSAWFV</sequence>
<organism evidence="9 11">
    <name type="scientific">Vibrio diazotrophicus</name>
    <dbReference type="NCBI Taxonomy" id="685"/>
    <lineage>
        <taxon>Bacteria</taxon>
        <taxon>Pseudomonadati</taxon>
        <taxon>Pseudomonadota</taxon>
        <taxon>Gammaproteobacteria</taxon>
        <taxon>Vibrionales</taxon>
        <taxon>Vibrionaceae</taxon>
        <taxon>Vibrio</taxon>
    </lineage>
</organism>
<dbReference type="EMBL" id="QLTR01000048">
    <property type="protein sequence ID" value="RAS55009.1"/>
    <property type="molecule type" value="Genomic_DNA"/>
</dbReference>
<protein>
    <recommendedName>
        <fullName evidence="8">Probable membrane transporter protein</fullName>
    </recommendedName>
</protein>
<feature type="transmembrane region" description="Helical" evidence="8">
    <location>
        <begin position="77"/>
        <end position="101"/>
    </location>
</feature>
<evidence type="ECO:0000313" key="9">
    <source>
        <dbReference type="EMBL" id="PNI03373.1"/>
    </source>
</evidence>
<gene>
    <name evidence="9" type="ORF">C1N32_16055</name>
    <name evidence="10" type="ORF">DET48_14813</name>
</gene>
<feature type="transmembrane region" description="Helical" evidence="8">
    <location>
        <begin position="237"/>
        <end position="255"/>
    </location>
</feature>
<evidence type="ECO:0000256" key="2">
    <source>
        <dbReference type="ARBA" id="ARBA00009142"/>
    </source>
</evidence>
<dbReference type="Proteomes" id="UP000236449">
    <property type="component" value="Unassembled WGS sequence"/>
</dbReference>
<dbReference type="InterPro" id="IPR052017">
    <property type="entry name" value="TSUP"/>
</dbReference>
<feature type="transmembrane region" description="Helical" evidence="8">
    <location>
        <begin position="107"/>
        <end position="126"/>
    </location>
</feature>
<dbReference type="OrthoDB" id="554695at2"/>
<evidence type="ECO:0000313" key="11">
    <source>
        <dbReference type="Proteomes" id="UP000236449"/>
    </source>
</evidence>
<dbReference type="GO" id="GO:0005886">
    <property type="term" value="C:plasma membrane"/>
    <property type="evidence" value="ECO:0007669"/>
    <property type="project" value="UniProtKB-SubCell"/>
</dbReference>
<evidence type="ECO:0000256" key="4">
    <source>
        <dbReference type="ARBA" id="ARBA00022475"/>
    </source>
</evidence>
<dbReference type="AlphaFoldDB" id="A0A2J8HYM9"/>
<dbReference type="Proteomes" id="UP000248729">
    <property type="component" value="Unassembled WGS sequence"/>
</dbReference>
<keyword evidence="5 8" id="KW-0812">Transmembrane</keyword>
<proteinExistence type="inferred from homology"/>
<feature type="transmembrane region" description="Helical" evidence="8">
    <location>
        <begin position="12"/>
        <end position="31"/>
    </location>
</feature>
<dbReference type="InterPro" id="IPR002781">
    <property type="entry name" value="TM_pro_TauE-like"/>
</dbReference>
<dbReference type="PANTHER" id="PTHR30269:SF25">
    <property type="entry name" value="MEMBRANE TRANSPORTER PROTEIN-RELATED"/>
    <property type="match status" value="1"/>
</dbReference>
<evidence type="ECO:0000256" key="5">
    <source>
        <dbReference type="ARBA" id="ARBA00022692"/>
    </source>
</evidence>
<reference evidence="9 11" key="1">
    <citation type="submission" date="2018-01" db="EMBL/GenBank/DDBJ databases">
        <title>Draft genome sequences of six Vibrio diazotrophicus strains isolated from deep-sea sediments of the Baltic Sea.</title>
        <authorList>
            <person name="Castillo D."/>
            <person name="Vandieken V."/>
            <person name="Chiang O."/>
            <person name="Middelboe M."/>
        </authorList>
    </citation>
    <scope>NUCLEOTIDE SEQUENCE [LARGE SCALE GENOMIC DNA]</scope>
    <source>
        <strain evidence="9 11">60.27F</strain>
    </source>
</reference>
<comment type="similarity">
    <text evidence="2 8">Belongs to the 4-toluene sulfonate uptake permease (TSUP) (TC 2.A.102) family.</text>
</comment>
<feature type="transmembrane region" description="Helical" evidence="8">
    <location>
        <begin position="164"/>
        <end position="182"/>
    </location>
</feature>
<keyword evidence="3" id="KW-0813">Transport</keyword>
<reference evidence="10 12" key="2">
    <citation type="submission" date="2018-06" db="EMBL/GenBank/DDBJ databases">
        <title>Freshwater and sediment microbial communities from various areas in North America, analyzing microbe dynamics in response to fracking.</title>
        <authorList>
            <person name="Lamendella R."/>
        </authorList>
    </citation>
    <scope>NUCLEOTIDE SEQUENCE [LARGE SCALE GENOMIC DNA]</scope>
    <source>
        <strain evidence="10 12">99A</strain>
    </source>
</reference>
<evidence type="ECO:0000256" key="8">
    <source>
        <dbReference type="RuleBase" id="RU363041"/>
    </source>
</evidence>
<keyword evidence="6 8" id="KW-1133">Transmembrane helix</keyword>
<keyword evidence="7 8" id="KW-0472">Membrane</keyword>
<dbReference type="RefSeq" id="WP_102966752.1">
    <property type="nucleotide sequence ID" value="NZ_POSK01000011.1"/>
</dbReference>
<name>A0A2J8HYM9_VIBDI</name>
<dbReference type="EMBL" id="POSK01000011">
    <property type="protein sequence ID" value="PNI03373.1"/>
    <property type="molecule type" value="Genomic_DNA"/>
</dbReference>
<keyword evidence="4 8" id="KW-1003">Cell membrane</keyword>
<evidence type="ECO:0000256" key="3">
    <source>
        <dbReference type="ARBA" id="ARBA00022448"/>
    </source>
</evidence>
<dbReference type="Pfam" id="PF01925">
    <property type="entry name" value="TauE"/>
    <property type="match status" value="1"/>
</dbReference>
<feature type="transmembrane region" description="Helical" evidence="8">
    <location>
        <begin position="211"/>
        <end position="230"/>
    </location>
</feature>
<dbReference type="PANTHER" id="PTHR30269">
    <property type="entry name" value="TRANSMEMBRANE PROTEIN YFCA"/>
    <property type="match status" value="1"/>
</dbReference>
<comment type="subcellular location">
    <subcellularLocation>
        <location evidence="1 8">Cell membrane</location>
        <topology evidence="1 8">Multi-pass membrane protein</topology>
    </subcellularLocation>
</comment>
<comment type="caution">
    <text evidence="9">The sequence shown here is derived from an EMBL/GenBank/DDBJ whole genome shotgun (WGS) entry which is preliminary data.</text>
</comment>
<evidence type="ECO:0000256" key="1">
    <source>
        <dbReference type="ARBA" id="ARBA00004651"/>
    </source>
</evidence>
<feature type="transmembrane region" description="Helical" evidence="8">
    <location>
        <begin position="189"/>
        <end position="205"/>
    </location>
</feature>
<accession>A0A2J8HYM9</accession>
<evidence type="ECO:0000313" key="12">
    <source>
        <dbReference type="Proteomes" id="UP000248729"/>
    </source>
</evidence>
<evidence type="ECO:0000256" key="6">
    <source>
        <dbReference type="ARBA" id="ARBA00022989"/>
    </source>
</evidence>